<reference evidence="1 2" key="1">
    <citation type="submission" date="2020-07" db="EMBL/GenBank/DDBJ databases">
        <title>Sequencing the genomes of 1000 actinobacteria strains.</title>
        <authorList>
            <person name="Klenk H.-P."/>
        </authorList>
    </citation>
    <scope>NUCLEOTIDE SEQUENCE [LARGE SCALE GENOMIC DNA]</scope>
    <source>
        <strain evidence="1 2">DSM 45975</strain>
    </source>
</reference>
<dbReference type="Proteomes" id="UP000569329">
    <property type="component" value="Unassembled WGS sequence"/>
</dbReference>
<sequence>MTEALILILLSCFALAGIVWTIRDLHMDRQRRKPR</sequence>
<evidence type="ECO:0000313" key="2">
    <source>
        <dbReference type="Proteomes" id="UP000569329"/>
    </source>
</evidence>
<evidence type="ECO:0000313" key="1">
    <source>
        <dbReference type="EMBL" id="MBA8824616.1"/>
    </source>
</evidence>
<protein>
    <submittedName>
        <fullName evidence="1">Uncharacterized protein</fullName>
    </submittedName>
</protein>
<dbReference type="EMBL" id="JACGWZ010000002">
    <property type="protein sequence ID" value="MBA8824616.1"/>
    <property type="molecule type" value="Genomic_DNA"/>
</dbReference>
<gene>
    <name evidence="1" type="ORF">FHX42_001963</name>
</gene>
<comment type="caution">
    <text evidence="1">The sequence shown here is derived from an EMBL/GenBank/DDBJ whole genome shotgun (WGS) entry which is preliminary data.</text>
</comment>
<dbReference type="AlphaFoldDB" id="A0A839DWK8"/>
<organism evidence="1 2">
    <name type="scientific">Halosaccharopolyspora lacisalsi</name>
    <dbReference type="NCBI Taxonomy" id="1000566"/>
    <lineage>
        <taxon>Bacteria</taxon>
        <taxon>Bacillati</taxon>
        <taxon>Actinomycetota</taxon>
        <taxon>Actinomycetes</taxon>
        <taxon>Pseudonocardiales</taxon>
        <taxon>Pseudonocardiaceae</taxon>
        <taxon>Halosaccharopolyspora</taxon>
    </lineage>
</organism>
<proteinExistence type="predicted"/>
<accession>A0A839DWK8</accession>
<name>A0A839DWK8_9PSEU</name>
<keyword evidence="2" id="KW-1185">Reference proteome</keyword>